<dbReference type="Gene3D" id="1.20.58.390">
    <property type="entry name" value="Neurotransmitter-gated ion-channel transmembrane domain"/>
    <property type="match status" value="1"/>
</dbReference>
<evidence type="ECO:0000256" key="7">
    <source>
        <dbReference type="ARBA" id="ARBA00023065"/>
    </source>
</evidence>
<dbReference type="GO" id="GO:0034707">
    <property type="term" value="C:chloride channel complex"/>
    <property type="evidence" value="ECO:0007669"/>
    <property type="project" value="UniProtKB-KW"/>
</dbReference>
<protein>
    <submittedName>
        <fullName evidence="21">Uncharacterized protein</fullName>
    </submittedName>
</protein>
<dbReference type="GO" id="GO:0005230">
    <property type="term" value="F:extracellular ligand-gated monoatomic ion channel activity"/>
    <property type="evidence" value="ECO:0007669"/>
    <property type="project" value="InterPro"/>
</dbReference>
<dbReference type="NCBIfam" id="TIGR00860">
    <property type="entry name" value="LIC"/>
    <property type="match status" value="1"/>
</dbReference>
<feature type="transmembrane region" description="Helical" evidence="18">
    <location>
        <begin position="418"/>
        <end position="435"/>
    </location>
</feature>
<comment type="subcellular location">
    <subcellularLocation>
        <location evidence="17">Postsynaptic cell membrane</location>
        <topology evidence="17">Multi-pass membrane protein</topology>
    </subcellularLocation>
</comment>
<comment type="caution">
    <text evidence="18">Lacks conserved residue(s) required for the propagation of feature annotation.</text>
</comment>
<evidence type="ECO:0000256" key="13">
    <source>
        <dbReference type="ARBA" id="ARBA00023214"/>
    </source>
</evidence>
<dbReference type="GO" id="GO:0004890">
    <property type="term" value="F:GABA-A receptor activity"/>
    <property type="evidence" value="ECO:0007669"/>
    <property type="project" value="InterPro"/>
</dbReference>
<evidence type="ECO:0000313" key="21">
    <source>
        <dbReference type="EMBL" id="KAK6172963.1"/>
    </source>
</evidence>
<dbReference type="Pfam" id="PF02932">
    <property type="entry name" value="Neur_chan_memb"/>
    <property type="match status" value="1"/>
</dbReference>
<dbReference type="PROSITE" id="PS00236">
    <property type="entry name" value="NEUROTR_ION_CHANNEL"/>
    <property type="match status" value="1"/>
</dbReference>
<keyword evidence="1 18" id="KW-0813">Transport</keyword>
<evidence type="ECO:0000256" key="11">
    <source>
        <dbReference type="ARBA" id="ARBA00023173"/>
    </source>
</evidence>
<evidence type="ECO:0000256" key="10">
    <source>
        <dbReference type="ARBA" id="ARBA00023170"/>
    </source>
</evidence>
<evidence type="ECO:0000256" key="15">
    <source>
        <dbReference type="ARBA" id="ARBA00023286"/>
    </source>
</evidence>
<dbReference type="InterPro" id="IPR006201">
    <property type="entry name" value="Neur_channel"/>
</dbReference>
<dbReference type="SUPFAM" id="SSF63712">
    <property type="entry name" value="Nicotinic receptor ligand binding domain-like"/>
    <property type="match status" value="1"/>
</dbReference>
<dbReference type="InterPro" id="IPR006202">
    <property type="entry name" value="Neur_chan_lig-bd"/>
</dbReference>
<keyword evidence="15" id="KW-1071">Ligand-gated ion channel</keyword>
<evidence type="ECO:0000256" key="14">
    <source>
        <dbReference type="ARBA" id="ARBA00023257"/>
    </source>
</evidence>
<evidence type="ECO:0000256" key="12">
    <source>
        <dbReference type="ARBA" id="ARBA00023180"/>
    </source>
</evidence>
<dbReference type="CDD" id="cd19007">
    <property type="entry name" value="LGIC_ECD_GABAR_GRD-like"/>
    <property type="match status" value="1"/>
</dbReference>
<keyword evidence="4" id="KW-0732">Signal</keyword>
<accession>A0AAN8PDJ1</accession>
<evidence type="ECO:0000256" key="5">
    <source>
        <dbReference type="ARBA" id="ARBA00022989"/>
    </source>
</evidence>
<dbReference type="PRINTS" id="PR00253">
    <property type="entry name" value="GABAARECEPTR"/>
</dbReference>
<evidence type="ECO:0000256" key="3">
    <source>
        <dbReference type="ARBA" id="ARBA00022692"/>
    </source>
</evidence>
<organism evidence="21 22">
    <name type="scientific">Patella caerulea</name>
    <name type="common">Rayed Mediterranean limpet</name>
    <dbReference type="NCBI Taxonomy" id="87958"/>
    <lineage>
        <taxon>Eukaryota</taxon>
        <taxon>Metazoa</taxon>
        <taxon>Spiralia</taxon>
        <taxon>Lophotrochozoa</taxon>
        <taxon>Mollusca</taxon>
        <taxon>Gastropoda</taxon>
        <taxon>Patellogastropoda</taxon>
        <taxon>Patelloidea</taxon>
        <taxon>Patellidae</taxon>
        <taxon>Patella</taxon>
    </lineage>
</organism>
<keyword evidence="13" id="KW-0868">Chloride</keyword>
<dbReference type="InterPro" id="IPR036734">
    <property type="entry name" value="Neur_chan_lig-bd_sf"/>
</dbReference>
<dbReference type="Pfam" id="PF02931">
    <property type="entry name" value="Neur_chan_LBD"/>
    <property type="match status" value="1"/>
</dbReference>
<gene>
    <name evidence="21" type="ORF">SNE40_016511</name>
</gene>
<feature type="domain" description="Neurotransmitter-gated ion-channel transmembrane" evidence="20">
    <location>
        <begin position="244"/>
        <end position="325"/>
    </location>
</feature>
<evidence type="ECO:0000256" key="9">
    <source>
        <dbReference type="ARBA" id="ARBA00023157"/>
    </source>
</evidence>
<keyword evidence="10" id="KW-0675">Receptor</keyword>
<dbReference type="InterPro" id="IPR036719">
    <property type="entry name" value="Neuro-gated_channel_TM_sf"/>
</dbReference>
<evidence type="ECO:0000256" key="16">
    <source>
        <dbReference type="ARBA" id="ARBA00023303"/>
    </source>
</evidence>
<dbReference type="CDD" id="cd19049">
    <property type="entry name" value="LGIC_TM_anion"/>
    <property type="match status" value="1"/>
</dbReference>
<dbReference type="InterPro" id="IPR006029">
    <property type="entry name" value="Neurotrans-gated_channel_TM"/>
</dbReference>
<keyword evidence="6" id="KW-0770">Synapse</keyword>
<dbReference type="InterPro" id="IPR038050">
    <property type="entry name" value="Neuro_actylchol_rec"/>
</dbReference>
<feature type="domain" description="Neurotransmitter-gated ion-channel ligand-binding" evidence="19">
    <location>
        <begin position="31"/>
        <end position="236"/>
    </location>
</feature>
<keyword evidence="8 18" id="KW-0472">Membrane</keyword>
<keyword evidence="5 18" id="KW-1133">Transmembrane helix</keyword>
<evidence type="ECO:0000259" key="20">
    <source>
        <dbReference type="Pfam" id="PF02932"/>
    </source>
</evidence>
<dbReference type="Gene3D" id="2.70.170.10">
    <property type="entry name" value="Neurotransmitter-gated ion-channel ligand-binding domain"/>
    <property type="match status" value="1"/>
</dbReference>
<proteinExistence type="inferred from homology"/>
<name>A0AAN8PDJ1_PATCE</name>
<evidence type="ECO:0000313" key="22">
    <source>
        <dbReference type="Proteomes" id="UP001347796"/>
    </source>
</evidence>
<keyword evidence="14" id="KW-0628">Postsynaptic cell membrane</keyword>
<comment type="similarity">
    <text evidence="18">Belongs to the ligand-gated ion channel (TC 1.A.9) family.</text>
</comment>
<dbReference type="PRINTS" id="PR00252">
    <property type="entry name" value="NRIONCHANNEL"/>
</dbReference>
<keyword evidence="11" id="KW-0869">Chloride channel</keyword>
<dbReference type="PRINTS" id="PR01079">
    <property type="entry name" value="GABAARALPHA"/>
</dbReference>
<dbReference type="SUPFAM" id="SSF90112">
    <property type="entry name" value="Neurotransmitter-gated ion-channel transmembrane pore"/>
    <property type="match status" value="1"/>
</dbReference>
<evidence type="ECO:0000256" key="6">
    <source>
        <dbReference type="ARBA" id="ARBA00023018"/>
    </source>
</evidence>
<evidence type="ECO:0000256" key="17">
    <source>
        <dbReference type="ARBA" id="ARBA00034104"/>
    </source>
</evidence>
<dbReference type="PANTHER" id="PTHR18945">
    <property type="entry name" value="NEUROTRANSMITTER GATED ION CHANNEL"/>
    <property type="match status" value="1"/>
</dbReference>
<dbReference type="InterPro" id="IPR018000">
    <property type="entry name" value="Neurotransmitter_ion_chnl_CS"/>
</dbReference>
<evidence type="ECO:0000256" key="1">
    <source>
        <dbReference type="ARBA" id="ARBA00022448"/>
    </source>
</evidence>
<keyword evidence="16 18" id="KW-0407">Ion channel</keyword>
<keyword evidence="2" id="KW-1003">Cell membrane</keyword>
<dbReference type="InterPro" id="IPR001390">
    <property type="entry name" value="GABAAa_rcpt"/>
</dbReference>
<dbReference type="InterPro" id="IPR006028">
    <property type="entry name" value="GABAA/Glycine_rcpt"/>
</dbReference>
<feature type="transmembrane region" description="Helical" evidence="18">
    <location>
        <begin position="239"/>
        <end position="261"/>
    </location>
</feature>
<keyword evidence="3 18" id="KW-0812">Transmembrane</keyword>
<evidence type="ECO:0000259" key="19">
    <source>
        <dbReference type="Pfam" id="PF02931"/>
    </source>
</evidence>
<sequence>MKVEGFSTLLVIFSSYKVCEVHCSQKMKNMTSLLDGLLHGYDKRVRPYSKGGPVTVNADILLRSMGPISELEMSYSLDCYFRQTWVDKRLSMNISLENVSLGIKILERIWHPDTVFYNGHNSYLHIITTPNKFLRISPDGGILYSQRLTIRANCMMNLKKFPLDVQQCPLRFGSFAYSTADVFYKWRAKLTSPVDIYPHLTLSTFDLIGYPMTNYTDIVKGELHSILAVKFYLRRHAGYFIIQVYVPCALLVVLSWVSFWINREATADRIALGTTTTLTMTILGIENRNDFPKVSYITALDLYIAVCFVFVLATTVEFAIVHSFTKYGTGEPFLAESTDDEESEEENMNLSGKCDLEVLEMERMKIEGHNKRRSKSFLALLCQCLTGTKTGFNRVKTGTVGLHDLSNSVSQIDKVSRVLFPAIFIVLNLIYWFAYMP</sequence>
<feature type="transmembrane region" description="Helical" evidence="18">
    <location>
        <begin position="302"/>
        <end position="321"/>
    </location>
</feature>
<keyword evidence="12" id="KW-0325">Glycoprotein</keyword>
<evidence type="ECO:0000256" key="18">
    <source>
        <dbReference type="RuleBase" id="RU000687"/>
    </source>
</evidence>
<dbReference type="GO" id="GO:0045211">
    <property type="term" value="C:postsynaptic membrane"/>
    <property type="evidence" value="ECO:0007669"/>
    <property type="project" value="UniProtKB-SubCell"/>
</dbReference>
<evidence type="ECO:0000256" key="4">
    <source>
        <dbReference type="ARBA" id="ARBA00022729"/>
    </source>
</evidence>
<keyword evidence="22" id="KW-1185">Reference proteome</keyword>
<evidence type="ECO:0000256" key="8">
    <source>
        <dbReference type="ARBA" id="ARBA00023136"/>
    </source>
</evidence>
<dbReference type="FunFam" id="2.70.170.10:FF:000003">
    <property type="entry name" value="Putative gamma-aminobutyric acid receptor subunit gamma-2"/>
    <property type="match status" value="1"/>
</dbReference>
<comment type="caution">
    <text evidence="21">The sequence shown here is derived from an EMBL/GenBank/DDBJ whole genome shotgun (WGS) entry which is preliminary data.</text>
</comment>
<dbReference type="Proteomes" id="UP001347796">
    <property type="component" value="Unassembled WGS sequence"/>
</dbReference>
<evidence type="ECO:0000256" key="2">
    <source>
        <dbReference type="ARBA" id="ARBA00022475"/>
    </source>
</evidence>
<keyword evidence="9" id="KW-1015">Disulfide bond</keyword>
<dbReference type="AlphaFoldDB" id="A0AAN8PDJ1"/>
<dbReference type="GO" id="GO:0005254">
    <property type="term" value="F:chloride channel activity"/>
    <property type="evidence" value="ECO:0007669"/>
    <property type="project" value="UniProtKB-KW"/>
</dbReference>
<dbReference type="EMBL" id="JAZGQO010000011">
    <property type="protein sequence ID" value="KAK6172963.1"/>
    <property type="molecule type" value="Genomic_DNA"/>
</dbReference>
<keyword evidence="7 18" id="KW-0406">Ion transport</keyword>
<reference evidence="21 22" key="1">
    <citation type="submission" date="2024-01" db="EMBL/GenBank/DDBJ databases">
        <title>The genome of the rayed Mediterranean limpet Patella caerulea (Linnaeus, 1758).</title>
        <authorList>
            <person name="Anh-Thu Weber A."/>
            <person name="Halstead-Nussloch G."/>
        </authorList>
    </citation>
    <scope>NUCLEOTIDE SEQUENCE [LARGE SCALE GENOMIC DNA]</scope>
    <source>
        <strain evidence="21">AATW-2023a</strain>
        <tissue evidence="21">Whole specimen</tissue>
    </source>
</reference>